<evidence type="ECO:0000313" key="8">
    <source>
        <dbReference type="Proteomes" id="UP000037822"/>
    </source>
</evidence>
<dbReference type="EMBL" id="LGSZ01000032">
    <property type="protein sequence ID" value="KPH81112.1"/>
    <property type="molecule type" value="Genomic_DNA"/>
</dbReference>
<dbReference type="InterPro" id="IPR005066">
    <property type="entry name" value="MoCF_OxRdtse_dimer"/>
</dbReference>
<dbReference type="InterPro" id="IPR014756">
    <property type="entry name" value="Ig_E-set"/>
</dbReference>
<dbReference type="InterPro" id="IPR000572">
    <property type="entry name" value="OxRdtase_Mopterin-bd_dom"/>
</dbReference>
<dbReference type="PANTHER" id="PTHR19372">
    <property type="entry name" value="SULFITE REDUCTASE"/>
    <property type="match status" value="1"/>
</dbReference>
<keyword evidence="3" id="KW-0479">Metal-binding</keyword>
<comment type="cofactor">
    <cofactor evidence="1">
        <name>Mo-molybdopterin</name>
        <dbReference type="ChEBI" id="CHEBI:71302"/>
    </cofactor>
</comment>
<dbReference type="GO" id="GO:0008482">
    <property type="term" value="F:sulfite oxidase activity"/>
    <property type="evidence" value="ECO:0007669"/>
    <property type="project" value="TreeGrafter"/>
</dbReference>
<protein>
    <recommendedName>
        <fullName evidence="9">Sulfite oxidase</fullName>
    </recommendedName>
</protein>
<dbReference type="Pfam" id="PF03404">
    <property type="entry name" value="Mo-co_dimer"/>
    <property type="match status" value="1"/>
</dbReference>
<evidence type="ECO:0008006" key="9">
    <source>
        <dbReference type="Google" id="ProtNLM"/>
    </source>
</evidence>
<dbReference type="AlphaFoldDB" id="A0A0N1F5J8"/>
<dbReference type="Pfam" id="PF00174">
    <property type="entry name" value="Oxidored_molyb"/>
    <property type="match status" value="1"/>
</dbReference>
<evidence type="ECO:0000259" key="5">
    <source>
        <dbReference type="Pfam" id="PF00174"/>
    </source>
</evidence>
<dbReference type="GO" id="GO:0020037">
    <property type="term" value="F:heme binding"/>
    <property type="evidence" value="ECO:0007669"/>
    <property type="project" value="TreeGrafter"/>
</dbReference>
<evidence type="ECO:0000259" key="6">
    <source>
        <dbReference type="Pfam" id="PF03404"/>
    </source>
</evidence>
<comment type="caution">
    <text evidence="7">The sequence shown here is derived from an EMBL/GenBank/DDBJ whole genome shotgun (WGS) entry which is preliminary data.</text>
</comment>
<organism evidence="7 8">
    <name type="scientific">Bosea vaviloviae</name>
    <dbReference type="NCBI Taxonomy" id="1526658"/>
    <lineage>
        <taxon>Bacteria</taxon>
        <taxon>Pseudomonadati</taxon>
        <taxon>Pseudomonadota</taxon>
        <taxon>Alphaproteobacteria</taxon>
        <taxon>Hyphomicrobiales</taxon>
        <taxon>Boseaceae</taxon>
        <taxon>Bosea</taxon>
    </lineage>
</organism>
<dbReference type="Gene3D" id="2.60.40.650">
    <property type="match status" value="1"/>
</dbReference>
<keyword evidence="4" id="KW-0560">Oxidoreductase</keyword>
<evidence type="ECO:0000256" key="1">
    <source>
        <dbReference type="ARBA" id="ARBA00001924"/>
    </source>
</evidence>
<evidence type="ECO:0000313" key="7">
    <source>
        <dbReference type="EMBL" id="KPH81112.1"/>
    </source>
</evidence>
<dbReference type="SUPFAM" id="SSF81296">
    <property type="entry name" value="E set domains"/>
    <property type="match status" value="1"/>
</dbReference>
<accession>A0A0N1F5J8</accession>
<proteinExistence type="predicted"/>
<reference evidence="7 8" key="1">
    <citation type="submission" date="2015-07" db="EMBL/GenBank/DDBJ databases">
        <title>Whole genome sequencing of Bosea vaviloviae isolated from cave pool.</title>
        <authorList>
            <person name="Tan N.E.H."/>
            <person name="Lee Y.P."/>
            <person name="Gan H.M."/>
            <person name="Barton H."/>
            <person name="Savka M.A."/>
        </authorList>
    </citation>
    <scope>NUCLEOTIDE SEQUENCE [LARGE SCALE GENOMIC DNA]</scope>
    <source>
        <strain evidence="7 8">SD260</strain>
    </source>
</reference>
<evidence type="ECO:0000256" key="4">
    <source>
        <dbReference type="ARBA" id="ARBA00023002"/>
    </source>
</evidence>
<dbReference type="Proteomes" id="UP000037822">
    <property type="component" value="Unassembled WGS sequence"/>
</dbReference>
<dbReference type="InterPro" id="IPR008335">
    <property type="entry name" value="Mopterin_OxRdtase_euk"/>
</dbReference>
<name>A0A0N1F5J8_9HYPH</name>
<feature type="domain" description="Oxidoreductase molybdopterin-binding" evidence="5">
    <location>
        <begin position="49"/>
        <end position="214"/>
    </location>
</feature>
<keyword evidence="2" id="KW-0500">Molybdenum</keyword>
<feature type="domain" description="Moybdenum cofactor oxidoreductase dimerisation" evidence="6">
    <location>
        <begin position="229"/>
        <end position="328"/>
    </location>
</feature>
<keyword evidence="8" id="KW-1185">Reference proteome</keyword>
<evidence type="ECO:0000256" key="3">
    <source>
        <dbReference type="ARBA" id="ARBA00022723"/>
    </source>
</evidence>
<dbReference type="PANTHER" id="PTHR19372:SF7">
    <property type="entry name" value="SULFITE OXIDASE, MITOCHONDRIAL"/>
    <property type="match status" value="1"/>
</dbReference>
<dbReference type="PATRIC" id="fig|1526658.3.peg.664"/>
<dbReference type="InterPro" id="IPR036374">
    <property type="entry name" value="OxRdtase_Mopterin-bd_sf"/>
</dbReference>
<dbReference type="GO" id="GO:0006790">
    <property type="term" value="P:sulfur compound metabolic process"/>
    <property type="evidence" value="ECO:0007669"/>
    <property type="project" value="TreeGrafter"/>
</dbReference>
<dbReference type="Gene3D" id="3.90.420.10">
    <property type="entry name" value="Oxidoreductase, molybdopterin-binding domain"/>
    <property type="match status" value="1"/>
</dbReference>
<dbReference type="SUPFAM" id="SSF56524">
    <property type="entry name" value="Oxidoreductase molybdopterin-binding domain"/>
    <property type="match status" value="1"/>
</dbReference>
<evidence type="ECO:0000256" key="2">
    <source>
        <dbReference type="ARBA" id="ARBA00022505"/>
    </source>
</evidence>
<dbReference type="PRINTS" id="PR00407">
    <property type="entry name" value="EUMOPTERIN"/>
</dbReference>
<gene>
    <name evidence="7" type="ORF">AE618_09995</name>
</gene>
<dbReference type="GO" id="GO:0030151">
    <property type="term" value="F:molybdenum ion binding"/>
    <property type="evidence" value="ECO:0007669"/>
    <property type="project" value="InterPro"/>
</dbReference>
<dbReference type="GO" id="GO:0043546">
    <property type="term" value="F:molybdopterin cofactor binding"/>
    <property type="evidence" value="ECO:0007669"/>
    <property type="project" value="TreeGrafter"/>
</dbReference>
<sequence>MAERTEPDAPGSVALLPLDPKGTFRRVPFAPHQLVDPVTAAGDVFVLAHLGVPRATDGDAWSLTIGGLVETPLRLDMTALRRRPKRVVEAFHQCAGNPLEPTIATRRVANVRWGGVDLATLIAEAGPRPEATFLWSYGADYGEFAGTHHACYLKDLPIGRLAAGDVLLAYELDGAPLSAEHGFPLRLIVPGFYGTNSVKWLTRIELADRRADGPFTTTFYNDQPNGTPVWSVPVESVIVSPAPGAEALAGAAIEVRGWSWADAGVDRVDVSIDDGVSWSSARIRERTDRGWQGFDWECRAPIAPGAMSIAARATSRDGHVQPFANARNHIHSVSIDIIGADGQKELAL</sequence>